<keyword evidence="2" id="KW-1185">Reference proteome</keyword>
<dbReference type="KEGG" id="ruv:EC9_46900"/>
<dbReference type="Gene3D" id="1.10.3680.10">
    <property type="entry name" value="TerB-like"/>
    <property type="match status" value="1"/>
</dbReference>
<dbReference type="EMBL" id="CP036261">
    <property type="protein sequence ID" value="QDS90482.1"/>
    <property type="molecule type" value="Genomic_DNA"/>
</dbReference>
<dbReference type="Proteomes" id="UP000319557">
    <property type="component" value="Chromosome"/>
</dbReference>
<dbReference type="AlphaFoldDB" id="A0A517M6H9"/>
<protein>
    <submittedName>
        <fullName evidence="1">Dna-J like membrane chaperone protein</fullName>
    </submittedName>
</protein>
<accession>A0A517M6H9</accession>
<evidence type="ECO:0000313" key="2">
    <source>
        <dbReference type="Proteomes" id="UP000319557"/>
    </source>
</evidence>
<dbReference type="PROSITE" id="PS51257">
    <property type="entry name" value="PROKAR_LIPOPROTEIN"/>
    <property type="match status" value="1"/>
</dbReference>
<gene>
    <name evidence="1" type="ORF">EC9_46900</name>
</gene>
<sequence>MPKMPKIMDWQVATTFPPAIVAAACLVFRSRLIRLADSLALPEPGGCQVGLRTYFADDLGTLSMDRIAYLKNLVVMAIADGALAEHELSLLSQRCAELGFEEQELCAAVSYALGDDAQLELPTDAAEQEAVLSDLIRMMAADGQMSESEKRLFALAAARMDFSGEKLERLIDRVVRTNHSA</sequence>
<reference evidence="1 2" key="1">
    <citation type="submission" date="2019-02" db="EMBL/GenBank/DDBJ databases">
        <title>Deep-cultivation of Planctomycetes and their phenomic and genomic characterization uncovers novel biology.</title>
        <authorList>
            <person name="Wiegand S."/>
            <person name="Jogler M."/>
            <person name="Boedeker C."/>
            <person name="Pinto D."/>
            <person name="Vollmers J."/>
            <person name="Rivas-Marin E."/>
            <person name="Kohn T."/>
            <person name="Peeters S.H."/>
            <person name="Heuer A."/>
            <person name="Rast P."/>
            <person name="Oberbeckmann S."/>
            <person name="Bunk B."/>
            <person name="Jeske O."/>
            <person name="Meyerdierks A."/>
            <person name="Storesund J.E."/>
            <person name="Kallscheuer N."/>
            <person name="Luecker S."/>
            <person name="Lage O.M."/>
            <person name="Pohl T."/>
            <person name="Merkel B.J."/>
            <person name="Hornburger P."/>
            <person name="Mueller R.-W."/>
            <person name="Bruemmer F."/>
            <person name="Labrenz M."/>
            <person name="Spormann A.M."/>
            <person name="Op den Camp H."/>
            <person name="Overmann J."/>
            <person name="Amann R."/>
            <person name="Jetten M.S.M."/>
            <person name="Mascher T."/>
            <person name="Medema M.H."/>
            <person name="Devos D.P."/>
            <person name="Kaster A.-K."/>
            <person name="Ovreas L."/>
            <person name="Rohde M."/>
            <person name="Galperin M.Y."/>
            <person name="Jogler C."/>
        </authorList>
    </citation>
    <scope>NUCLEOTIDE SEQUENCE [LARGE SCALE GENOMIC DNA]</scope>
    <source>
        <strain evidence="1 2">EC9</strain>
    </source>
</reference>
<dbReference type="InterPro" id="IPR029024">
    <property type="entry name" value="TerB-like"/>
</dbReference>
<organism evidence="1 2">
    <name type="scientific">Rosistilla ulvae</name>
    <dbReference type="NCBI Taxonomy" id="1930277"/>
    <lineage>
        <taxon>Bacteria</taxon>
        <taxon>Pseudomonadati</taxon>
        <taxon>Planctomycetota</taxon>
        <taxon>Planctomycetia</taxon>
        <taxon>Pirellulales</taxon>
        <taxon>Pirellulaceae</taxon>
        <taxon>Rosistilla</taxon>
    </lineage>
</organism>
<name>A0A517M6H9_9BACT</name>
<proteinExistence type="predicted"/>
<evidence type="ECO:0000313" key="1">
    <source>
        <dbReference type="EMBL" id="QDS90482.1"/>
    </source>
</evidence>
<dbReference type="CDD" id="cd07177">
    <property type="entry name" value="terB_like"/>
    <property type="match status" value="1"/>
</dbReference>
<dbReference type="SUPFAM" id="SSF158682">
    <property type="entry name" value="TerB-like"/>
    <property type="match status" value="1"/>
</dbReference>